<organism evidence="2 3">
    <name type="scientific">Chryseobacterium piperi</name>
    <dbReference type="NCBI Taxonomy" id="558152"/>
    <lineage>
        <taxon>Bacteria</taxon>
        <taxon>Pseudomonadati</taxon>
        <taxon>Bacteroidota</taxon>
        <taxon>Flavobacteriia</taxon>
        <taxon>Flavobacteriales</taxon>
        <taxon>Weeksellaceae</taxon>
        <taxon>Chryseobacterium group</taxon>
        <taxon>Chryseobacterium</taxon>
    </lineage>
</organism>
<proteinExistence type="predicted"/>
<evidence type="ECO:0000313" key="3">
    <source>
        <dbReference type="Proteomes" id="UP000028709"/>
    </source>
</evidence>
<dbReference type="Proteomes" id="UP000028709">
    <property type="component" value="Unassembled WGS sequence"/>
</dbReference>
<dbReference type="eggNOG" id="ENOG5032SC3">
    <property type="taxonomic scope" value="Bacteria"/>
</dbReference>
<accession>A0A086BLS5</accession>
<protein>
    <submittedName>
        <fullName evidence="2">Uncharacterized protein</fullName>
    </submittedName>
</protein>
<dbReference type="AlphaFoldDB" id="A0A086BLS5"/>
<sequence length="243" mass="28518">MSQIGSTSKDTLKSQQGKRSLFTFATELCDNKGYFDESKYTRQEIEGTYKLYHELSGLLLDSPHVFNLEDLYKVRNDKDQILEKLNQEFSEKKKLIENLKVVNTPYWQNVKKQKYQELLNSYEKQRIQILAYSDPSVLLNSKISKNCIRFVNALNSDDRQMVEEWKKLRIEMSKRNGNPQNVIEEFEKHLNSPDKKDYAIIDLIVFGWGNCANDDIDRPQYDEKMNAEFNSLFIKIDSDCDGP</sequence>
<reference evidence="2 3" key="1">
    <citation type="submission" date="2014-07" db="EMBL/GenBank/DDBJ databases">
        <title>Genome of Chryseobacterium piperi CTM.</title>
        <authorList>
            <person name="Pipes S.E."/>
            <person name="Stropko S.J."/>
            <person name="Newman J.D."/>
        </authorList>
    </citation>
    <scope>NUCLEOTIDE SEQUENCE [LARGE SCALE GENOMIC DNA]</scope>
    <source>
        <strain evidence="2 3">CTM</strain>
    </source>
</reference>
<evidence type="ECO:0000256" key="1">
    <source>
        <dbReference type="SAM" id="Coils"/>
    </source>
</evidence>
<comment type="caution">
    <text evidence="2">The sequence shown here is derived from an EMBL/GenBank/DDBJ whole genome shotgun (WGS) entry which is preliminary data.</text>
</comment>
<keyword evidence="3" id="KW-1185">Reference proteome</keyword>
<dbReference type="EMBL" id="JPRJ01000002">
    <property type="protein sequence ID" value="KFF29889.1"/>
    <property type="molecule type" value="Genomic_DNA"/>
</dbReference>
<feature type="coiled-coil region" evidence="1">
    <location>
        <begin position="68"/>
        <end position="102"/>
    </location>
</feature>
<dbReference type="STRING" id="558152.IQ37_01565"/>
<gene>
    <name evidence="2" type="ORF">IQ37_01565</name>
</gene>
<evidence type="ECO:0000313" key="2">
    <source>
        <dbReference type="EMBL" id="KFF29889.1"/>
    </source>
</evidence>
<name>A0A086BLS5_9FLAO</name>
<keyword evidence="1" id="KW-0175">Coiled coil</keyword>